<evidence type="ECO:0000256" key="1">
    <source>
        <dbReference type="SAM" id="MobiDB-lite"/>
    </source>
</evidence>
<feature type="compositionally biased region" description="Basic residues" evidence="1">
    <location>
        <begin position="139"/>
        <end position="166"/>
    </location>
</feature>
<dbReference type="AlphaFoldDB" id="A0A7S0EIZ0"/>
<dbReference type="EMBL" id="HBEO01017299">
    <property type="protein sequence ID" value="CAD8486498.1"/>
    <property type="molecule type" value="Transcribed_RNA"/>
</dbReference>
<accession>A0A7S0EIZ0</accession>
<feature type="region of interest" description="Disordered" evidence="1">
    <location>
        <begin position="139"/>
        <end position="182"/>
    </location>
</feature>
<reference evidence="2" key="1">
    <citation type="submission" date="2021-01" db="EMBL/GenBank/DDBJ databases">
        <authorList>
            <person name="Corre E."/>
            <person name="Pelletier E."/>
            <person name="Niang G."/>
            <person name="Scheremetjew M."/>
            <person name="Finn R."/>
            <person name="Kale V."/>
            <person name="Holt S."/>
            <person name="Cochrane G."/>
            <person name="Meng A."/>
            <person name="Brown T."/>
            <person name="Cohen L."/>
        </authorList>
    </citation>
    <scope>NUCLEOTIDE SEQUENCE</scope>
    <source>
        <strain evidence="2">CCMP325</strain>
    </source>
</reference>
<proteinExistence type="predicted"/>
<feature type="region of interest" description="Disordered" evidence="1">
    <location>
        <begin position="1"/>
        <end position="46"/>
    </location>
</feature>
<feature type="compositionally biased region" description="Low complexity" evidence="1">
    <location>
        <begin position="11"/>
        <end position="46"/>
    </location>
</feature>
<feature type="compositionally biased region" description="Basic and acidic residues" evidence="1">
    <location>
        <begin position="167"/>
        <end position="177"/>
    </location>
</feature>
<sequence length="182" mass="19951">MRTMAKFARNFSSSTTTTKSSSSSSSFSSFSTISSLSSSSPSRISSFKPSPFKFSAFPGSLSASGGAMGSWPSSSTQLRLSPLLGNSSQQLTPSTARTGVQDEVKLDAHAILDSFIFVPSFDAFDEEETIMEAMNRNARKPNKANHGKRPCSHWGRKRRAKIHKHAIKPDLKGERKDRRPFK</sequence>
<organism evidence="2">
    <name type="scientific">Hanusia phi</name>
    <dbReference type="NCBI Taxonomy" id="3032"/>
    <lineage>
        <taxon>Eukaryota</taxon>
        <taxon>Cryptophyceae</taxon>
        <taxon>Pyrenomonadales</taxon>
        <taxon>Geminigeraceae</taxon>
        <taxon>Hanusia</taxon>
    </lineage>
</organism>
<protein>
    <submittedName>
        <fullName evidence="2">Uncharacterized protein</fullName>
    </submittedName>
</protein>
<name>A0A7S0EIZ0_9CRYP</name>
<evidence type="ECO:0000313" key="2">
    <source>
        <dbReference type="EMBL" id="CAD8486498.1"/>
    </source>
</evidence>
<gene>
    <name evidence="2" type="ORF">HPHI1048_LOCUS11757</name>
</gene>